<feature type="compositionally biased region" description="Polar residues" evidence="1">
    <location>
        <begin position="7"/>
        <end position="24"/>
    </location>
</feature>
<evidence type="ECO:0000313" key="3">
    <source>
        <dbReference type="EMBL" id="KAF9325294.1"/>
    </source>
</evidence>
<reference evidence="3" key="1">
    <citation type="journal article" date="2020" name="Fungal Divers.">
        <title>Resolving the Mortierellaceae phylogeny through synthesis of multi-gene phylogenetics and phylogenomics.</title>
        <authorList>
            <person name="Vandepol N."/>
            <person name="Liber J."/>
            <person name="Desiro A."/>
            <person name="Na H."/>
            <person name="Kennedy M."/>
            <person name="Barry K."/>
            <person name="Grigoriev I.V."/>
            <person name="Miller A.N."/>
            <person name="O'Donnell K."/>
            <person name="Stajich J.E."/>
            <person name="Bonito G."/>
        </authorList>
    </citation>
    <scope>NUCLEOTIDE SEQUENCE</scope>
    <source>
        <strain evidence="3">NVP1</strain>
    </source>
</reference>
<gene>
    <name evidence="3" type="ORF">BG006_011219</name>
</gene>
<protein>
    <recommendedName>
        <fullName evidence="5">Copper transporter</fullName>
    </recommendedName>
</protein>
<feature type="region of interest" description="Disordered" evidence="1">
    <location>
        <begin position="1"/>
        <end position="33"/>
    </location>
</feature>
<sequence>MRLHMLQNPTWSRPVRSRNNSGQGPPTLAAGPDQSSTIAALAEKTCCYALANTFRLAYMLLAMSFHTGIICVIIGSLTLTQFFLDYSSTQAPNSRGKAGYHYLEASRRQGHEALDQVDETEQHEDGTPRRDNFPLRSTLPMAHSHDCV</sequence>
<organism evidence="3 4">
    <name type="scientific">Podila minutissima</name>
    <dbReference type="NCBI Taxonomy" id="64525"/>
    <lineage>
        <taxon>Eukaryota</taxon>
        <taxon>Fungi</taxon>
        <taxon>Fungi incertae sedis</taxon>
        <taxon>Mucoromycota</taxon>
        <taxon>Mortierellomycotina</taxon>
        <taxon>Mortierellomycetes</taxon>
        <taxon>Mortierellales</taxon>
        <taxon>Mortierellaceae</taxon>
        <taxon>Podila</taxon>
    </lineage>
</organism>
<keyword evidence="2" id="KW-1133">Transmembrane helix</keyword>
<dbReference type="AlphaFoldDB" id="A0A9P5SC95"/>
<keyword evidence="2" id="KW-0472">Membrane</keyword>
<evidence type="ECO:0000313" key="4">
    <source>
        <dbReference type="Proteomes" id="UP000696485"/>
    </source>
</evidence>
<evidence type="ECO:0000256" key="2">
    <source>
        <dbReference type="SAM" id="Phobius"/>
    </source>
</evidence>
<keyword evidence="2" id="KW-0812">Transmembrane</keyword>
<evidence type="ECO:0008006" key="5">
    <source>
        <dbReference type="Google" id="ProtNLM"/>
    </source>
</evidence>
<dbReference type="EMBL" id="JAAAUY010000947">
    <property type="protein sequence ID" value="KAF9325294.1"/>
    <property type="molecule type" value="Genomic_DNA"/>
</dbReference>
<accession>A0A9P5SC95</accession>
<feature type="region of interest" description="Disordered" evidence="1">
    <location>
        <begin position="117"/>
        <end position="148"/>
    </location>
</feature>
<feature type="transmembrane region" description="Helical" evidence="2">
    <location>
        <begin position="58"/>
        <end position="84"/>
    </location>
</feature>
<feature type="compositionally biased region" description="Basic and acidic residues" evidence="1">
    <location>
        <begin position="123"/>
        <end position="133"/>
    </location>
</feature>
<name>A0A9P5SC95_9FUNG</name>
<evidence type="ECO:0000256" key="1">
    <source>
        <dbReference type="SAM" id="MobiDB-lite"/>
    </source>
</evidence>
<dbReference type="Proteomes" id="UP000696485">
    <property type="component" value="Unassembled WGS sequence"/>
</dbReference>
<proteinExistence type="predicted"/>
<keyword evidence="4" id="KW-1185">Reference proteome</keyword>
<comment type="caution">
    <text evidence="3">The sequence shown here is derived from an EMBL/GenBank/DDBJ whole genome shotgun (WGS) entry which is preliminary data.</text>
</comment>